<keyword evidence="5" id="KW-1185">Reference proteome</keyword>
<dbReference type="Proteomes" id="UP000287296">
    <property type="component" value="Unassembled WGS sequence"/>
</dbReference>
<accession>A0A429X715</accession>
<evidence type="ECO:0000313" key="2">
    <source>
        <dbReference type="EMBL" id="GIN94233.1"/>
    </source>
</evidence>
<feature type="transmembrane region" description="Helical" evidence="1">
    <location>
        <begin position="12"/>
        <end position="34"/>
    </location>
</feature>
<name>A0A429X715_SIMTE</name>
<dbReference type="AlphaFoldDB" id="A0A429X715"/>
<evidence type="ECO:0000313" key="3">
    <source>
        <dbReference type="EMBL" id="RST59110.1"/>
    </source>
</evidence>
<keyword evidence="1" id="KW-0472">Membrane</keyword>
<dbReference type="EMBL" id="BORJ01000001">
    <property type="protein sequence ID" value="GIN94233.1"/>
    <property type="molecule type" value="Genomic_DNA"/>
</dbReference>
<feature type="transmembrane region" description="Helical" evidence="1">
    <location>
        <begin position="46"/>
        <end position="65"/>
    </location>
</feature>
<proteinExistence type="predicted"/>
<protein>
    <submittedName>
        <fullName evidence="3">Uncharacterized protein</fullName>
    </submittedName>
</protein>
<dbReference type="Proteomes" id="UP000680670">
    <property type="component" value="Unassembled WGS sequence"/>
</dbReference>
<keyword evidence="1" id="KW-1133">Transmembrane helix</keyword>
<dbReference type="EMBL" id="QYTW02000013">
    <property type="protein sequence ID" value="RST59110.1"/>
    <property type="molecule type" value="Genomic_DNA"/>
</dbReference>
<evidence type="ECO:0000313" key="5">
    <source>
        <dbReference type="Proteomes" id="UP000680670"/>
    </source>
</evidence>
<comment type="caution">
    <text evidence="3">The sequence shown here is derived from an EMBL/GenBank/DDBJ whole genome shotgun (WGS) entry which is preliminary data.</text>
</comment>
<keyword evidence="1" id="KW-0812">Transmembrane</keyword>
<dbReference type="OrthoDB" id="2934334at2"/>
<evidence type="ECO:0000313" key="4">
    <source>
        <dbReference type="Proteomes" id="UP000287296"/>
    </source>
</evidence>
<evidence type="ECO:0000256" key="1">
    <source>
        <dbReference type="SAM" id="Phobius"/>
    </source>
</evidence>
<dbReference type="RefSeq" id="WP_120116852.1">
    <property type="nucleotide sequence ID" value="NZ_BORI01000003.1"/>
</dbReference>
<reference evidence="2 5" key="2">
    <citation type="submission" date="2021-03" db="EMBL/GenBank/DDBJ databases">
        <title>Antimicrobial resistance genes in bacteria isolated from Japanese honey, and their potential for conferring macrolide and lincosamide resistance in the American foulbrood pathogen Paenibacillus larvae.</title>
        <authorList>
            <person name="Okamoto M."/>
            <person name="Kumagai M."/>
            <person name="Kanamori H."/>
            <person name="Takamatsu D."/>
        </authorList>
    </citation>
    <scope>NUCLEOTIDE SEQUENCE [LARGE SCALE GENOMIC DNA]</scope>
    <source>
        <strain evidence="2 5">J6TS1</strain>
    </source>
</reference>
<organism evidence="3 4">
    <name type="scientific">Siminovitchia terrae</name>
    <name type="common">Bacillus terrae</name>
    <dbReference type="NCBI Taxonomy" id="1914933"/>
    <lineage>
        <taxon>Bacteria</taxon>
        <taxon>Bacillati</taxon>
        <taxon>Bacillota</taxon>
        <taxon>Bacilli</taxon>
        <taxon>Bacillales</taxon>
        <taxon>Bacillaceae</taxon>
        <taxon>Siminovitchia</taxon>
    </lineage>
</organism>
<sequence>MKRFKEWANVNSWWLPWVGVTATIFGLIFPDILLKTGQALTKFMQVMLAYWIQVLIVVWVIYIQIEIQRLKKKKEYP</sequence>
<gene>
    <name evidence="3" type="ORF">D5F11_013320</name>
    <name evidence="2" type="ORF">J6TS1_01030</name>
</gene>
<reference evidence="3 4" key="1">
    <citation type="submission" date="2018-12" db="EMBL/GenBank/DDBJ databases">
        <authorList>
            <person name="Sun L."/>
            <person name="Chen Z."/>
        </authorList>
    </citation>
    <scope>NUCLEOTIDE SEQUENCE [LARGE SCALE GENOMIC DNA]</scope>
    <source>
        <strain evidence="3 4">LMG 29736</strain>
    </source>
</reference>